<keyword evidence="2" id="KW-0639">Primosome</keyword>
<keyword evidence="9" id="KW-0804">Transcription</keyword>
<keyword evidence="8" id="KW-0862">Zinc</keyword>
<dbReference type="InterPro" id="IPR036977">
    <property type="entry name" value="DNA_primase_Znf_CHC2"/>
</dbReference>
<accession>A0A6C0PB56</accession>
<dbReference type="Gene3D" id="3.40.1360.10">
    <property type="match status" value="1"/>
</dbReference>
<keyword evidence="3" id="KW-0808">Transferase</keyword>
<dbReference type="Pfam" id="PF01807">
    <property type="entry name" value="Zn_ribbon_DnaG"/>
    <property type="match status" value="1"/>
</dbReference>
<dbReference type="InterPro" id="IPR050219">
    <property type="entry name" value="DnaG_primase"/>
</dbReference>
<name>A0A6C0PB56_9BACL</name>
<dbReference type="SUPFAM" id="SSF57783">
    <property type="entry name" value="Zinc beta-ribbon"/>
    <property type="match status" value="1"/>
</dbReference>
<dbReference type="KEGG" id="prz:GZH47_33325"/>
<organism evidence="12 13">
    <name type="scientific">Paenibacillus rhizovicinus</name>
    <dbReference type="NCBI Taxonomy" id="2704463"/>
    <lineage>
        <taxon>Bacteria</taxon>
        <taxon>Bacillati</taxon>
        <taxon>Bacillota</taxon>
        <taxon>Bacilli</taxon>
        <taxon>Bacillales</taxon>
        <taxon>Paenibacillaceae</taxon>
        <taxon>Paenibacillus</taxon>
    </lineage>
</organism>
<dbReference type="GO" id="GO:0008270">
    <property type="term" value="F:zinc ion binding"/>
    <property type="evidence" value="ECO:0007669"/>
    <property type="project" value="UniProtKB-KW"/>
</dbReference>
<evidence type="ECO:0000256" key="9">
    <source>
        <dbReference type="ARBA" id="ARBA00023163"/>
    </source>
</evidence>
<dbReference type="PANTHER" id="PTHR30313">
    <property type="entry name" value="DNA PRIMASE"/>
    <property type="match status" value="1"/>
</dbReference>
<dbReference type="AlphaFoldDB" id="A0A6C0PB56"/>
<evidence type="ECO:0000256" key="6">
    <source>
        <dbReference type="ARBA" id="ARBA00022723"/>
    </source>
</evidence>
<evidence type="ECO:0000259" key="10">
    <source>
        <dbReference type="SMART" id="SM00400"/>
    </source>
</evidence>
<keyword evidence="7" id="KW-0863">Zinc-finger</keyword>
<evidence type="ECO:0000256" key="4">
    <source>
        <dbReference type="ARBA" id="ARBA00022695"/>
    </source>
</evidence>
<keyword evidence="5" id="KW-0235">DNA replication</keyword>
<dbReference type="SMART" id="SM00400">
    <property type="entry name" value="ZnF_CHCC"/>
    <property type="match status" value="1"/>
</dbReference>
<dbReference type="Proteomes" id="UP000479114">
    <property type="component" value="Plasmid unnamed2"/>
</dbReference>
<evidence type="ECO:0000256" key="8">
    <source>
        <dbReference type="ARBA" id="ARBA00022833"/>
    </source>
</evidence>
<dbReference type="InterPro" id="IPR002694">
    <property type="entry name" value="Znf_CHC2"/>
</dbReference>
<evidence type="ECO:0000256" key="3">
    <source>
        <dbReference type="ARBA" id="ARBA00022679"/>
    </source>
</evidence>
<evidence type="ECO:0000256" key="1">
    <source>
        <dbReference type="ARBA" id="ARBA00022478"/>
    </source>
</evidence>
<feature type="domain" description="Toprim" evidence="11">
    <location>
        <begin position="264"/>
        <end position="336"/>
    </location>
</feature>
<geneLocation type="plasmid" evidence="12 13">
    <name>unnamed2</name>
</geneLocation>
<evidence type="ECO:0000259" key="11">
    <source>
        <dbReference type="SMART" id="SM00493"/>
    </source>
</evidence>
<dbReference type="Pfam" id="PF13155">
    <property type="entry name" value="Toprim_2"/>
    <property type="match status" value="1"/>
</dbReference>
<dbReference type="GO" id="GO:0000428">
    <property type="term" value="C:DNA-directed RNA polymerase complex"/>
    <property type="evidence" value="ECO:0007669"/>
    <property type="project" value="UniProtKB-KW"/>
</dbReference>
<dbReference type="Gene3D" id="3.90.580.10">
    <property type="entry name" value="Zinc finger, CHC2-type domain"/>
    <property type="match status" value="1"/>
</dbReference>
<dbReference type="EMBL" id="CP048288">
    <property type="protein sequence ID" value="QHW35777.1"/>
    <property type="molecule type" value="Genomic_DNA"/>
</dbReference>
<keyword evidence="1" id="KW-0240">DNA-directed RNA polymerase</keyword>
<keyword evidence="12" id="KW-0614">Plasmid</keyword>
<dbReference type="PANTHER" id="PTHR30313:SF2">
    <property type="entry name" value="DNA PRIMASE"/>
    <property type="match status" value="1"/>
</dbReference>
<dbReference type="SUPFAM" id="SSF56731">
    <property type="entry name" value="DNA primase core"/>
    <property type="match status" value="1"/>
</dbReference>
<keyword evidence="13" id="KW-1185">Reference proteome</keyword>
<dbReference type="InterPro" id="IPR006171">
    <property type="entry name" value="TOPRIM_dom"/>
</dbReference>
<evidence type="ECO:0000256" key="2">
    <source>
        <dbReference type="ARBA" id="ARBA00022515"/>
    </source>
</evidence>
<dbReference type="SMART" id="SM00493">
    <property type="entry name" value="TOPRIM"/>
    <property type="match status" value="1"/>
</dbReference>
<dbReference type="GO" id="GO:0003677">
    <property type="term" value="F:DNA binding"/>
    <property type="evidence" value="ECO:0007669"/>
    <property type="project" value="InterPro"/>
</dbReference>
<dbReference type="GO" id="GO:0003899">
    <property type="term" value="F:DNA-directed RNA polymerase activity"/>
    <property type="evidence" value="ECO:0007669"/>
    <property type="project" value="InterPro"/>
</dbReference>
<dbReference type="CDD" id="cd03364">
    <property type="entry name" value="TOPRIM_DnaG_primases"/>
    <property type="match status" value="1"/>
</dbReference>
<keyword evidence="6" id="KW-0479">Metal-binding</keyword>
<protein>
    <submittedName>
        <fullName evidence="12">Toprim domain-containing protein</fullName>
    </submittedName>
</protein>
<evidence type="ECO:0000256" key="7">
    <source>
        <dbReference type="ARBA" id="ARBA00022771"/>
    </source>
</evidence>
<evidence type="ECO:0000256" key="5">
    <source>
        <dbReference type="ARBA" id="ARBA00022705"/>
    </source>
</evidence>
<dbReference type="GO" id="GO:0006269">
    <property type="term" value="P:DNA replication, synthesis of primer"/>
    <property type="evidence" value="ECO:0007669"/>
    <property type="project" value="UniProtKB-KW"/>
</dbReference>
<dbReference type="GO" id="GO:0005737">
    <property type="term" value="C:cytoplasm"/>
    <property type="evidence" value="ECO:0007669"/>
    <property type="project" value="TreeGrafter"/>
</dbReference>
<dbReference type="InterPro" id="IPR034151">
    <property type="entry name" value="TOPRIM_DnaG_bac"/>
</dbReference>
<feature type="domain" description="Zinc finger CHC2-type" evidence="10">
    <location>
        <begin position="36"/>
        <end position="99"/>
    </location>
</feature>
<dbReference type="RefSeq" id="WP_162645911.1">
    <property type="nucleotide sequence ID" value="NZ_CP048288.1"/>
</dbReference>
<reference evidence="12 13" key="1">
    <citation type="submission" date="2020-02" db="EMBL/GenBank/DDBJ databases">
        <title>Paenibacillus sp. nov., isolated from rhizosphere soil of tomato.</title>
        <authorList>
            <person name="Weon H.-Y."/>
            <person name="Lee S.A."/>
        </authorList>
    </citation>
    <scope>NUCLEOTIDE SEQUENCE [LARGE SCALE GENOMIC DNA]</scope>
    <source>
        <strain evidence="12 13">14171R-81</strain>
        <plasmid evidence="12 13">unnamed2</plasmid>
    </source>
</reference>
<evidence type="ECO:0000313" key="12">
    <source>
        <dbReference type="EMBL" id="QHW35777.1"/>
    </source>
</evidence>
<dbReference type="GO" id="GO:1990077">
    <property type="term" value="C:primosome complex"/>
    <property type="evidence" value="ECO:0007669"/>
    <property type="project" value="UniProtKB-KW"/>
</dbReference>
<sequence length="457" mass="52703">MGRKYPDEFKQMLKDKATILDVVSQFVQIQQNGNAFVAICPFHNDTDPSMQIRPDLNTFGCWACGAGSKHHSSVQSCDVFGFLKGVLNCNLGEAIEWLATFLHQPLPALTPEDQKKATLRQAWVDHCKQAADRFTESLMNHKVAYNYLYHRGLNLHDILSWGLGFGDDKDTDFTNTRDRIVFSLHDYYGDLVSFTGRVLLPDEELNRINQERKSRGEREIPKYQDRFPIKKEDPYFQNHPYPEFDKRNHLYGIHLAKTYIKDWRTAIVVEGWTDAIMLHKCGARHAVSTMGVALTDAQMELIKRSGAKYVITMRDGDKAGLDAAERDCKIIEQHGLIPMIVPLDNKLDPFDLCKAYLDGMDAEGMLKYIDRNKRTYKQWLIQKVFNETQEGIMYHHSEIAYLQNMRMQKVIEILSAVMVPVEQDTYLRQASELFNVSYEALQAQVNHYAIQKKHLVS</sequence>
<keyword evidence="4" id="KW-0548">Nucleotidyltransferase</keyword>
<proteinExistence type="predicted"/>
<gene>
    <name evidence="12" type="ORF">GZH47_33325</name>
</gene>
<evidence type="ECO:0000313" key="13">
    <source>
        <dbReference type="Proteomes" id="UP000479114"/>
    </source>
</evidence>